<name>A0A7L5DIZ5_9BACT</name>
<evidence type="ECO:0000313" key="2">
    <source>
        <dbReference type="EMBL" id="QJD78374.1"/>
    </source>
</evidence>
<feature type="domain" description="Rhamnogalacturonase A/B/Epimerase-like pectate lyase" evidence="1">
    <location>
        <begin position="2"/>
        <end position="77"/>
    </location>
</feature>
<evidence type="ECO:0000259" key="1">
    <source>
        <dbReference type="Pfam" id="PF12708"/>
    </source>
</evidence>
<dbReference type="RefSeq" id="WP_169550348.1">
    <property type="nucleotide sequence ID" value="NZ_CP051677.1"/>
</dbReference>
<evidence type="ECO:0000313" key="3">
    <source>
        <dbReference type="Proteomes" id="UP000501128"/>
    </source>
</evidence>
<dbReference type="InterPro" id="IPR012334">
    <property type="entry name" value="Pectin_lyas_fold"/>
</dbReference>
<reference evidence="2 3" key="1">
    <citation type="submission" date="2020-04" db="EMBL/GenBank/DDBJ databases">
        <title>Genome sequencing of novel species.</title>
        <authorList>
            <person name="Heo J."/>
            <person name="Kim S.-J."/>
            <person name="Kim J.-S."/>
            <person name="Hong S.-B."/>
            <person name="Kwon S.-W."/>
        </authorList>
    </citation>
    <scope>NUCLEOTIDE SEQUENCE [LARGE SCALE GENOMIC DNA]</scope>
    <source>
        <strain evidence="2 3">CJU-R4</strain>
    </source>
</reference>
<dbReference type="Gene3D" id="2.160.20.10">
    <property type="entry name" value="Single-stranded right-handed beta-helix, Pectin lyase-like"/>
    <property type="match status" value="1"/>
</dbReference>
<dbReference type="InterPro" id="IPR011050">
    <property type="entry name" value="Pectin_lyase_fold/virulence"/>
</dbReference>
<proteinExistence type="predicted"/>
<dbReference type="KEGG" id="srho:HH216_08000"/>
<dbReference type="InterPro" id="IPR024535">
    <property type="entry name" value="RHGA/B-epi-like_pectate_lyase"/>
</dbReference>
<protein>
    <recommendedName>
        <fullName evidence="1">Rhamnogalacturonase A/B/Epimerase-like pectate lyase domain-containing protein</fullName>
    </recommendedName>
</protein>
<organism evidence="2 3">
    <name type="scientific">Spirosoma rhododendri</name>
    <dbReference type="NCBI Taxonomy" id="2728024"/>
    <lineage>
        <taxon>Bacteria</taxon>
        <taxon>Pseudomonadati</taxon>
        <taxon>Bacteroidota</taxon>
        <taxon>Cytophagia</taxon>
        <taxon>Cytophagales</taxon>
        <taxon>Cytophagaceae</taxon>
        <taxon>Spirosoma</taxon>
    </lineage>
</organism>
<dbReference type="Proteomes" id="UP000501128">
    <property type="component" value="Chromosome"/>
</dbReference>
<dbReference type="SUPFAM" id="SSF51126">
    <property type="entry name" value="Pectin lyase-like"/>
    <property type="match status" value="1"/>
</dbReference>
<sequence>MINVKDAQFGATGDGSTDDRAAIQRAVDYAKNLTLANNSAVRYRVTIFFPAGYYFIGGPINLTNTNGLWLKGDGGSYLNTIILGNTGGVMFDFSGSSISGCEGFTFITSDRGNRSTTGVLFALTSNGGLNCGIRQCYFEMTDQPSANGGFGSIGILNVRSEEFYIHECLVRANTPLIMSYVTNLSPSGTNYTVISPFQTLPTDAGSMGVTSINGTSLQTYEKRQPAMVLLGVNNLNFQGYISRLSANTGTNETAILCVQYTTNLKIHANIESFSRVLRVLNAGFEGNDLDLTSSNATSPSTELVDLTNCTVKGLKLRITLPVVAERSNRYVVYHALDSNANTPAAGSMINSEITCYDITSNQFIISPNLLMKSANMLFNTYKPFEKKGGKLRQLSNNRLGAGQNGSVSTVNALQFTQADNTASSNGRGGYYRAWIDGVIQAGSYGSGGSAVLTFQAQLIVNQNNVGTIDAPSATVIILDKSVTNPAYLDVVGVLVDISFSNRIGTVTVTPRVTGSGTGEPVFYNGVAELQTDFLVNDSLLL</sequence>
<accession>A0A7L5DIZ5</accession>
<dbReference type="EMBL" id="CP051677">
    <property type="protein sequence ID" value="QJD78374.1"/>
    <property type="molecule type" value="Genomic_DNA"/>
</dbReference>
<keyword evidence="3" id="KW-1185">Reference proteome</keyword>
<dbReference type="Pfam" id="PF12708">
    <property type="entry name" value="Pect-lyase_RHGA_epim"/>
    <property type="match status" value="1"/>
</dbReference>
<gene>
    <name evidence="2" type="ORF">HH216_08000</name>
</gene>
<dbReference type="AlphaFoldDB" id="A0A7L5DIZ5"/>